<dbReference type="InterPro" id="IPR024131">
    <property type="entry name" value="UPF0489"/>
</dbReference>
<evidence type="ECO:0000313" key="1">
    <source>
        <dbReference type="EMBL" id="HHJ53308.1"/>
    </source>
</evidence>
<proteinExistence type="predicted"/>
<dbReference type="EMBL" id="DROD01000575">
    <property type="protein sequence ID" value="HHJ53308.1"/>
    <property type="molecule type" value="Genomic_DNA"/>
</dbReference>
<comment type="caution">
    <text evidence="1">The sequence shown here is derived from an EMBL/GenBank/DDBJ whole genome shotgun (WGS) entry which is preliminary data.</text>
</comment>
<sequence>MLDIKPLQKFYKGFYITTPNGNNSFSYFERQNKSIYVPPLIEGLPVQLEISDKIAFSEVEDGVEKNIPGLKNFIYYRTNDKDIFLFDNHNHAFFFWMAAFLQNVLQPGLKLIHVDMHTDMHKPPFLFPFTLQQSFTLKDVFDYTNYTLHVACFIVPALRLGLFSEVEIIDSTLSFENTIPDKFVLDIDLDVFT</sequence>
<dbReference type="Proteomes" id="UP000886124">
    <property type="component" value="Unassembled WGS sequence"/>
</dbReference>
<reference evidence="1" key="1">
    <citation type="journal article" date="2020" name="mSystems">
        <title>Genome- and Community-Level Interaction Insights into Carbon Utilization and Element Cycling Functions of Hydrothermarchaeota in Hydrothermal Sediment.</title>
        <authorList>
            <person name="Zhou Z."/>
            <person name="Liu Y."/>
            <person name="Xu W."/>
            <person name="Pan J."/>
            <person name="Luo Z.H."/>
            <person name="Li M."/>
        </authorList>
    </citation>
    <scope>NUCLEOTIDE SEQUENCE [LARGE SCALE GENOMIC DNA]</scope>
    <source>
        <strain evidence="1">HyVt-527</strain>
    </source>
</reference>
<name>A0A7V5UFH2_CALAY</name>
<organism evidence="1">
    <name type="scientific">Caldithrix abyssi</name>
    <dbReference type="NCBI Taxonomy" id="187145"/>
    <lineage>
        <taxon>Bacteria</taxon>
        <taxon>Pseudomonadati</taxon>
        <taxon>Calditrichota</taxon>
        <taxon>Calditrichia</taxon>
        <taxon>Calditrichales</taxon>
        <taxon>Calditrichaceae</taxon>
        <taxon>Caldithrix</taxon>
    </lineage>
</organism>
<accession>A0A7V5UFH2</accession>
<protein>
    <submittedName>
        <fullName evidence="1">Uncharacterized protein</fullName>
    </submittedName>
</protein>
<feature type="non-terminal residue" evidence="1">
    <location>
        <position position="193"/>
    </location>
</feature>
<gene>
    <name evidence="1" type="ORF">ENJ89_08960</name>
</gene>
<dbReference type="Pfam" id="PF12640">
    <property type="entry name" value="UPF0489"/>
    <property type="match status" value="1"/>
</dbReference>
<dbReference type="AlphaFoldDB" id="A0A7V5UFH2"/>